<protein>
    <submittedName>
        <fullName evidence="1">Uncharacterized protein</fullName>
    </submittedName>
</protein>
<dbReference type="AlphaFoldDB" id="A0A368PFS0"/>
<gene>
    <name evidence="1" type="ORF">SETIT_J024500v2</name>
</gene>
<evidence type="ECO:0000313" key="1">
    <source>
        <dbReference type="EMBL" id="RCU61677.1"/>
    </source>
</evidence>
<accession>A0A368PFS0</accession>
<reference evidence="1" key="1">
    <citation type="journal article" date="2012" name="Nat. Biotechnol.">
        <title>Reference genome sequence of the model plant Setaria.</title>
        <authorList>
            <person name="Bennetzen J.L."/>
            <person name="Schmutz J."/>
            <person name="Wang H."/>
            <person name="Percifield R."/>
            <person name="Hawkins J."/>
            <person name="Pontaroli A.C."/>
            <person name="Estep M."/>
            <person name="Feng L."/>
            <person name="Vaughn J.N."/>
            <person name="Grimwood J."/>
            <person name="Jenkins J."/>
            <person name="Barry K."/>
            <person name="Lindquist E."/>
            <person name="Hellsten U."/>
            <person name="Deshpande S."/>
            <person name="Wang X."/>
            <person name="Wu X."/>
            <person name="Mitros T."/>
            <person name="Triplett J."/>
            <person name="Yang X."/>
            <person name="Ye C.Y."/>
            <person name="Mauro-Herrera M."/>
            <person name="Wang L."/>
            <person name="Li P."/>
            <person name="Sharma M."/>
            <person name="Sharma R."/>
            <person name="Ronald P.C."/>
            <person name="Panaud O."/>
            <person name="Kellogg E.A."/>
            <person name="Brutnell T.P."/>
            <person name="Doust A.N."/>
            <person name="Tuskan G.A."/>
            <person name="Rokhsar D."/>
            <person name="Devos K.M."/>
        </authorList>
    </citation>
    <scope>NUCLEOTIDE SEQUENCE [LARGE SCALE GENOMIC DNA]</scope>
    <source>
        <strain evidence="1">Yugu1</strain>
    </source>
</reference>
<sequence>MPPVSPYNELCLYWSVRCRIQLATGRTHRVKNGAAVVWYLTANCCRFRRCSSSIISSMAGSSLIIPSACNFVHIYVRFNGEFVW</sequence>
<dbReference type="InParanoid" id="A0A368PFS0"/>
<name>A0A368PFS0_SETIT</name>
<dbReference type="EMBL" id="KQ475401">
    <property type="protein sequence ID" value="RCU61677.1"/>
    <property type="molecule type" value="Genomic_DNA"/>
</dbReference>
<organism evidence="1">
    <name type="scientific">Setaria italica</name>
    <name type="common">Foxtail millet</name>
    <name type="synonym">Panicum italicum</name>
    <dbReference type="NCBI Taxonomy" id="4555"/>
    <lineage>
        <taxon>Eukaryota</taxon>
        <taxon>Viridiplantae</taxon>
        <taxon>Streptophyta</taxon>
        <taxon>Embryophyta</taxon>
        <taxon>Tracheophyta</taxon>
        <taxon>Spermatophyta</taxon>
        <taxon>Magnoliopsida</taxon>
        <taxon>Liliopsida</taxon>
        <taxon>Poales</taxon>
        <taxon>Poaceae</taxon>
        <taxon>PACMAD clade</taxon>
        <taxon>Panicoideae</taxon>
        <taxon>Panicodae</taxon>
        <taxon>Paniceae</taxon>
        <taxon>Cenchrinae</taxon>
        <taxon>Setaria</taxon>
    </lineage>
</organism>
<proteinExistence type="predicted"/>
<reference evidence="1" key="2">
    <citation type="submission" date="2015-07" db="EMBL/GenBank/DDBJ databases">
        <authorList>
            <person name="Noorani M."/>
        </authorList>
    </citation>
    <scope>NUCLEOTIDE SEQUENCE</scope>
    <source>
        <strain evidence="1">Yugu1</strain>
    </source>
</reference>